<gene>
    <name evidence="1" type="ORF">E7746_01085</name>
</gene>
<dbReference type="EMBL" id="CP039393">
    <property type="protein sequence ID" value="QCD34573.1"/>
    <property type="molecule type" value="Genomic_DNA"/>
</dbReference>
<proteinExistence type="predicted"/>
<accession>A0A4P7VAX3</accession>
<reference evidence="1 2" key="1">
    <citation type="submission" date="2019-02" db="EMBL/GenBank/DDBJ databases">
        <title>Isolation and identification of novel species under the genus Muribaculum.</title>
        <authorList>
            <person name="Miyake S."/>
            <person name="Ding Y."/>
            <person name="Low A."/>
            <person name="Soh M."/>
            <person name="Seedorf H."/>
        </authorList>
    </citation>
    <scope>NUCLEOTIDE SEQUENCE [LARGE SCALE GENOMIC DNA]</scope>
    <source>
        <strain evidence="1 2">TLL-A4</strain>
    </source>
</reference>
<evidence type="ECO:0000313" key="2">
    <source>
        <dbReference type="Proteomes" id="UP000297031"/>
    </source>
</evidence>
<dbReference type="Proteomes" id="UP000297031">
    <property type="component" value="Chromosome"/>
</dbReference>
<dbReference type="RefSeq" id="WP_136409572.1">
    <property type="nucleotide sequence ID" value="NZ_CP039393.1"/>
</dbReference>
<organism evidence="1 2">
    <name type="scientific">Muribaculum gordoncarteri</name>
    <dbReference type="NCBI Taxonomy" id="2530390"/>
    <lineage>
        <taxon>Bacteria</taxon>
        <taxon>Pseudomonadati</taxon>
        <taxon>Bacteroidota</taxon>
        <taxon>Bacteroidia</taxon>
        <taxon>Bacteroidales</taxon>
        <taxon>Muribaculaceae</taxon>
        <taxon>Muribaculum</taxon>
    </lineage>
</organism>
<keyword evidence="2" id="KW-1185">Reference proteome</keyword>
<dbReference type="KEGG" id="mgod:E7746_01085"/>
<sequence length="177" mass="19818">MKKIFVFIAASLVLWSCSKSSKESTDYVTYEDAEAEFAATLSASDTTEVLSAGNALMDSLRAGNIDYALSQLRSADTAGNVTEMSDELRERMRARFERFPVVEWEIDYYDFSLPGLNDLKYRTYMRARDGKSGVPAMSLMLNPVKKDGKWYLCVKDAELPAKDAANAINPKQIIGER</sequence>
<dbReference type="OrthoDB" id="1050203at2"/>
<name>A0A4P7VAX3_9BACT</name>
<evidence type="ECO:0000313" key="1">
    <source>
        <dbReference type="EMBL" id="QCD34573.1"/>
    </source>
</evidence>
<dbReference type="AlphaFoldDB" id="A0A4P7VAX3"/>
<protein>
    <submittedName>
        <fullName evidence="1">Uncharacterized protein</fullName>
    </submittedName>
</protein>